<evidence type="ECO:0000256" key="1">
    <source>
        <dbReference type="ARBA" id="ARBA00022729"/>
    </source>
</evidence>
<sequence length="160" mass="18170">MGPYNIDIRTAENCGPKSGEGLVFDPHIKKINRSTFILDAAIQTSVDYDDSMTLLVDMALFTNNGWKENYYKQSFPKACTVTKFWGGELFKELMKRIGVKARCPIPKGNYTVKGWMLKLEVPSIPVWYYNKYRWRGTVSKDGHTVGCLGAIVDVVPKKNH</sequence>
<gene>
    <name evidence="2" type="ORF">GE061_014925</name>
</gene>
<evidence type="ECO:0000313" key="3">
    <source>
        <dbReference type="Proteomes" id="UP000466442"/>
    </source>
</evidence>
<name>A0A8S9XJE9_APOLU</name>
<dbReference type="Gene3D" id="2.70.220.10">
    <property type="entry name" value="Ganglioside GM2 activator"/>
    <property type="match status" value="1"/>
</dbReference>
<accession>A0A8S9XJE9</accession>
<reference evidence="2" key="1">
    <citation type="journal article" date="2021" name="Mol. Ecol. Resour.">
        <title>Apolygus lucorum genome provides insights into omnivorousness and mesophyll feeding.</title>
        <authorList>
            <person name="Liu Y."/>
            <person name="Liu H."/>
            <person name="Wang H."/>
            <person name="Huang T."/>
            <person name="Liu B."/>
            <person name="Yang B."/>
            <person name="Yin L."/>
            <person name="Li B."/>
            <person name="Zhang Y."/>
            <person name="Zhang S."/>
            <person name="Jiang F."/>
            <person name="Zhang X."/>
            <person name="Ren Y."/>
            <person name="Wang B."/>
            <person name="Wang S."/>
            <person name="Lu Y."/>
            <person name="Wu K."/>
            <person name="Fan W."/>
            <person name="Wang G."/>
        </authorList>
    </citation>
    <scope>NUCLEOTIDE SEQUENCE</scope>
    <source>
        <strain evidence="2">12Hb</strain>
    </source>
</reference>
<keyword evidence="1" id="KW-0732">Signal</keyword>
<dbReference type="OrthoDB" id="6621129at2759"/>
<evidence type="ECO:0008006" key="4">
    <source>
        <dbReference type="Google" id="ProtNLM"/>
    </source>
</evidence>
<dbReference type="EMBL" id="WIXP02000006">
    <property type="protein sequence ID" value="KAF6209180.1"/>
    <property type="molecule type" value="Genomic_DNA"/>
</dbReference>
<keyword evidence="3" id="KW-1185">Reference proteome</keyword>
<proteinExistence type="predicted"/>
<organism evidence="2 3">
    <name type="scientific">Apolygus lucorum</name>
    <name type="common">Small green plant bug</name>
    <name type="synonym">Lygocoris lucorum</name>
    <dbReference type="NCBI Taxonomy" id="248454"/>
    <lineage>
        <taxon>Eukaryota</taxon>
        <taxon>Metazoa</taxon>
        <taxon>Ecdysozoa</taxon>
        <taxon>Arthropoda</taxon>
        <taxon>Hexapoda</taxon>
        <taxon>Insecta</taxon>
        <taxon>Pterygota</taxon>
        <taxon>Neoptera</taxon>
        <taxon>Paraneoptera</taxon>
        <taxon>Hemiptera</taxon>
        <taxon>Heteroptera</taxon>
        <taxon>Panheteroptera</taxon>
        <taxon>Cimicomorpha</taxon>
        <taxon>Miridae</taxon>
        <taxon>Mirini</taxon>
        <taxon>Apolygus</taxon>
    </lineage>
</organism>
<dbReference type="AlphaFoldDB" id="A0A8S9XJE9"/>
<protein>
    <recommendedName>
        <fullName evidence="4">MD-2-related lipid-recognition domain-containing protein</fullName>
    </recommendedName>
</protein>
<dbReference type="Proteomes" id="UP000466442">
    <property type="component" value="Unassembled WGS sequence"/>
</dbReference>
<evidence type="ECO:0000313" key="2">
    <source>
        <dbReference type="EMBL" id="KAF6209180.1"/>
    </source>
</evidence>
<dbReference type="InterPro" id="IPR036846">
    <property type="entry name" value="GM2-AP_sf"/>
</dbReference>
<comment type="caution">
    <text evidence="2">The sequence shown here is derived from an EMBL/GenBank/DDBJ whole genome shotgun (WGS) entry which is preliminary data.</text>
</comment>